<gene>
    <name evidence="1" type="ORF">LEP1GSC133_4537</name>
</gene>
<dbReference type="EMBL" id="AKWF02000144">
    <property type="protein sequence ID" value="EMO60182.1"/>
    <property type="molecule type" value="Genomic_DNA"/>
</dbReference>
<accession>M6VRP5</accession>
<evidence type="ECO:0000313" key="2">
    <source>
        <dbReference type="Proteomes" id="UP000012159"/>
    </source>
</evidence>
<dbReference type="AlphaFoldDB" id="M6VRP5"/>
<proteinExistence type="predicted"/>
<name>M6VRP5_LEPBO</name>
<evidence type="ECO:0000313" key="1">
    <source>
        <dbReference type="EMBL" id="EMO60182.1"/>
    </source>
</evidence>
<organism evidence="1 2">
    <name type="scientific">Leptospira borgpetersenii serovar Pomona str. 200901868</name>
    <dbReference type="NCBI Taxonomy" id="1192866"/>
    <lineage>
        <taxon>Bacteria</taxon>
        <taxon>Pseudomonadati</taxon>
        <taxon>Spirochaetota</taxon>
        <taxon>Spirochaetia</taxon>
        <taxon>Leptospirales</taxon>
        <taxon>Leptospiraceae</taxon>
        <taxon>Leptospira</taxon>
    </lineage>
</organism>
<protein>
    <submittedName>
        <fullName evidence="1">Uncharacterized protein</fullName>
    </submittedName>
</protein>
<sequence>MKKELTGSKRITLEEYRKLSGKERISIFNELEMVNRFELLKAVLPGQSCGTAPDAELSFEANGNLTVRIPEGNSVNKWRIDSKGLTVYNVKKLERLEQYLGMTESRFNRVYWDKSGDLFLLRDWTLMERNWV</sequence>
<reference evidence="1 2" key="1">
    <citation type="submission" date="2013-01" db="EMBL/GenBank/DDBJ databases">
        <authorList>
            <person name="Harkins D.M."/>
            <person name="Durkin A.S."/>
            <person name="Brinkac L.M."/>
            <person name="Haft D.H."/>
            <person name="Selengut J.D."/>
            <person name="Sanka R."/>
            <person name="DePew J."/>
            <person name="Purushe J."/>
            <person name="Picardeau M."/>
            <person name="Werts C."/>
            <person name="Goarant C."/>
            <person name="Vinetz J.M."/>
            <person name="Sutton G.G."/>
            <person name="Nierman W.C."/>
            <person name="Fouts D.E."/>
        </authorList>
    </citation>
    <scope>NUCLEOTIDE SEQUENCE [LARGE SCALE GENOMIC DNA]</scope>
    <source>
        <strain evidence="1 2">200901868</strain>
    </source>
</reference>
<dbReference type="Proteomes" id="UP000012159">
    <property type="component" value="Unassembled WGS sequence"/>
</dbReference>
<comment type="caution">
    <text evidence="1">The sequence shown here is derived from an EMBL/GenBank/DDBJ whole genome shotgun (WGS) entry which is preliminary data.</text>
</comment>